<dbReference type="Proteomes" id="UP000032545">
    <property type="component" value="Unassembled WGS sequence"/>
</dbReference>
<dbReference type="Gene3D" id="3.40.50.150">
    <property type="entry name" value="Vaccinia Virus protein VP39"/>
    <property type="match status" value="1"/>
</dbReference>
<dbReference type="Pfam" id="PF13649">
    <property type="entry name" value="Methyltransf_25"/>
    <property type="match status" value="1"/>
</dbReference>
<accession>A0A0D8BGI6</accession>
<reference evidence="3" key="1">
    <citation type="submission" date="2015-02" db="EMBL/GenBank/DDBJ databases">
        <title>Draft Genome of Frankia sp. CpI1-S.</title>
        <authorList>
            <person name="Oshone R.T."/>
            <person name="Ngom M."/>
            <person name="Ghodhbane-Gtari F."/>
            <person name="Gtari M."/>
            <person name="Morris K."/>
            <person name="Thomas K."/>
            <person name="Sen A."/>
            <person name="Tisa L.S."/>
        </authorList>
    </citation>
    <scope>NUCLEOTIDE SEQUENCE [LARGE SCALE GENOMIC DNA]</scope>
    <source>
        <strain evidence="3">CpI1-S</strain>
    </source>
</reference>
<dbReference type="EMBL" id="JYFN01000022">
    <property type="protein sequence ID" value="KJE22552.1"/>
    <property type="molecule type" value="Genomic_DNA"/>
</dbReference>
<keyword evidence="2" id="KW-0808">Transferase</keyword>
<evidence type="ECO:0000259" key="1">
    <source>
        <dbReference type="Pfam" id="PF13649"/>
    </source>
</evidence>
<protein>
    <submittedName>
        <fullName evidence="2">Methyltransferase family protein</fullName>
    </submittedName>
</protein>
<dbReference type="AlphaFoldDB" id="A0A0D8BGI6"/>
<reference evidence="2 3" key="2">
    <citation type="journal article" date="2016" name="Genome Announc.">
        <title>Permanent Draft Genome Sequences for Two Variants of Frankia sp. Strain CpI1, the First Frankia Strain Isolated from Root Nodules of Comptonia peregrina.</title>
        <authorList>
            <person name="Oshone R."/>
            <person name="Hurst S.G.IV."/>
            <person name="Abebe-Akele F."/>
            <person name="Simpson S."/>
            <person name="Morris K."/>
            <person name="Thomas W.K."/>
            <person name="Tisa L.S."/>
        </authorList>
    </citation>
    <scope>NUCLEOTIDE SEQUENCE [LARGE SCALE GENOMIC DNA]</scope>
    <source>
        <strain evidence="3">CpI1-S</strain>
    </source>
</reference>
<name>A0A0D8BGI6_9ACTN</name>
<dbReference type="InterPro" id="IPR029063">
    <property type="entry name" value="SAM-dependent_MTases_sf"/>
</dbReference>
<sequence>MLAEAARAASLADVRNARWVEARAENLPPEIGRFRLVTMGRSFHWMDRDRVLATLADIVTPGGGLVIVNDNCLVRPATDWQRAIEEVQARFLGTVRRAGSGVFVPPAESHESVLRRSPFRHVERIVFEFERKWTADQIVGY</sequence>
<proteinExistence type="predicted"/>
<dbReference type="GO" id="GO:0008168">
    <property type="term" value="F:methyltransferase activity"/>
    <property type="evidence" value="ECO:0007669"/>
    <property type="project" value="UniProtKB-KW"/>
</dbReference>
<organism evidence="2 3">
    <name type="scientific">Frankia torreyi</name>
    <dbReference type="NCBI Taxonomy" id="1856"/>
    <lineage>
        <taxon>Bacteria</taxon>
        <taxon>Bacillati</taxon>
        <taxon>Actinomycetota</taxon>
        <taxon>Actinomycetes</taxon>
        <taxon>Frankiales</taxon>
        <taxon>Frankiaceae</taxon>
        <taxon>Frankia</taxon>
    </lineage>
</organism>
<dbReference type="RefSeq" id="WP_236706443.1">
    <property type="nucleotide sequence ID" value="NZ_JYFN01000022.1"/>
</dbReference>
<dbReference type="PATRIC" id="fig|1502723.3.peg.2475"/>
<feature type="domain" description="Methyltransferase" evidence="1">
    <location>
        <begin position="1"/>
        <end position="63"/>
    </location>
</feature>
<dbReference type="InterPro" id="IPR041698">
    <property type="entry name" value="Methyltransf_25"/>
</dbReference>
<evidence type="ECO:0000313" key="3">
    <source>
        <dbReference type="Proteomes" id="UP000032545"/>
    </source>
</evidence>
<evidence type="ECO:0000313" key="2">
    <source>
        <dbReference type="EMBL" id="KJE22552.1"/>
    </source>
</evidence>
<keyword evidence="2" id="KW-0489">Methyltransferase</keyword>
<gene>
    <name evidence="2" type="ORF">FF36_03082</name>
</gene>
<dbReference type="GO" id="GO:0032259">
    <property type="term" value="P:methylation"/>
    <property type="evidence" value="ECO:0007669"/>
    <property type="project" value="UniProtKB-KW"/>
</dbReference>
<comment type="caution">
    <text evidence="2">The sequence shown here is derived from an EMBL/GenBank/DDBJ whole genome shotgun (WGS) entry which is preliminary data.</text>
</comment>
<dbReference type="SUPFAM" id="SSF53335">
    <property type="entry name" value="S-adenosyl-L-methionine-dependent methyltransferases"/>
    <property type="match status" value="1"/>
</dbReference>
<keyword evidence="3" id="KW-1185">Reference proteome</keyword>